<evidence type="ECO:0000313" key="1">
    <source>
        <dbReference type="EMBL" id="EET09987.1"/>
    </source>
</evidence>
<protein>
    <submittedName>
        <fullName evidence="1">Uncharacterized protein</fullName>
    </submittedName>
</protein>
<reference evidence="2" key="1">
    <citation type="submission" date="2007-08" db="EMBL/GenBank/DDBJ databases">
        <title>Annotation of Burkholderia pseudomallei 1710a.</title>
        <authorList>
            <person name="Harkins D.M."/>
            <person name="DeShazer D."/>
            <person name="Woods D.E."/>
            <person name="Brinkac L.M."/>
            <person name="Brown K.A."/>
            <person name="Hung G.C."/>
            <person name="Tuanyok A."/>
            <person name="Zhang B."/>
            <person name="Nierman W.C."/>
        </authorList>
    </citation>
    <scope>NUCLEOTIDE SEQUENCE [LARGE SCALE GENOMIC DNA]</scope>
    <source>
        <strain evidence="2">1710a</strain>
    </source>
</reference>
<proteinExistence type="predicted"/>
<sequence>MFADSESKRTDTDSHAILHFGTGHRAITYTAPARTRKGR</sequence>
<dbReference type="HOGENOM" id="CLU_3306192_0_0_4"/>
<gene>
    <name evidence="1" type="ORF">BURPS1710A_0893</name>
</gene>
<dbReference type="EMBL" id="CM000832">
    <property type="protein sequence ID" value="EET09987.1"/>
    <property type="molecule type" value="Genomic_DNA"/>
</dbReference>
<accession>A0A0E1WK29</accession>
<dbReference type="AlphaFoldDB" id="A0A0E1WK29"/>
<name>A0A0E1WK29_BURPE</name>
<reference evidence="1 2" key="2">
    <citation type="submission" date="2009-05" db="EMBL/GenBank/DDBJ databases">
        <authorList>
            <person name="Harkins D.M."/>
            <person name="DeShazer D."/>
            <person name="Woods D.E."/>
            <person name="Brinkac L.M."/>
            <person name="Brown K.A."/>
            <person name="Hung G.C."/>
            <person name="Tuanyok A."/>
            <person name="Zhang B."/>
            <person name="Nierman W.C."/>
        </authorList>
    </citation>
    <scope>NUCLEOTIDE SEQUENCE [LARGE SCALE GENOMIC DNA]</scope>
    <source>
        <strain evidence="1 2">1710a</strain>
    </source>
</reference>
<organism evidence="1 2">
    <name type="scientific">Burkholderia pseudomallei 1710a</name>
    <dbReference type="NCBI Taxonomy" id="320371"/>
    <lineage>
        <taxon>Bacteria</taxon>
        <taxon>Pseudomonadati</taxon>
        <taxon>Pseudomonadota</taxon>
        <taxon>Betaproteobacteria</taxon>
        <taxon>Burkholderiales</taxon>
        <taxon>Burkholderiaceae</taxon>
        <taxon>Burkholderia</taxon>
        <taxon>pseudomallei group</taxon>
    </lineage>
</organism>
<evidence type="ECO:0000313" key="2">
    <source>
        <dbReference type="Proteomes" id="UP000001812"/>
    </source>
</evidence>
<dbReference type="Proteomes" id="UP000001812">
    <property type="component" value="Chromosome I"/>
</dbReference>